<dbReference type="SUPFAM" id="SSF53383">
    <property type="entry name" value="PLP-dependent transferases"/>
    <property type="match status" value="1"/>
</dbReference>
<comment type="caution">
    <text evidence="7">The sequence shown here is derived from an EMBL/GenBank/DDBJ whole genome shotgun (WGS) entry which is preliminary data.</text>
</comment>
<dbReference type="OrthoDB" id="10263824at2759"/>
<evidence type="ECO:0000256" key="1">
    <source>
        <dbReference type="ARBA" id="ARBA00001933"/>
    </source>
</evidence>
<dbReference type="InterPro" id="IPR004839">
    <property type="entry name" value="Aminotransferase_I/II_large"/>
</dbReference>
<dbReference type="HOGENOM" id="CLU_1949979_0_0_1"/>
<protein>
    <submittedName>
        <fullName evidence="7">5-aminolevulinate synthase</fullName>
    </submittedName>
</protein>
<sequence>MQQINTRLLKNRLAQLDIPVVPNPSHIVPVLVGEAETCKIASDQLLREHGIYVQSINYPTVAKGEERLRITPTPGHNEKMADYLVNALETIWRKNGFKRVNDWKNLGGRAGVGTNAPNPKPIWTDSQLS</sequence>
<dbReference type="GO" id="GO:0005739">
    <property type="term" value="C:mitochondrion"/>
    <property type="evidence" value="ECO:0007669"/>
    <property type="project" value="TreeGrafter"/>
</dbReference>
<keyword evidence="3" id="KW-0808">Transferase</keyword>
<dbReference type="STRING" id="1432141.A0A015LH86"/>
<evidence type="ECO:0000256" key="2">
    <source>
        <dbReference type="ARBA" id="ARBA00008392"/>
    </source>
</evidence>
<evidence type="ECO:0000313" key="8">
    <source>
        <dbReference type="Proteomes" id="UP000022910"/>
    </source>
</evidence>
<dbReference type="EMBL" id="JEMT01005998">
    <property type="protein sequence ID" value="EXX79044.1"/>
    <property type="molecule type" value="Genomic_DNA"/>
</dbReference>
<dbReference type="InterPro" id="IPR015422">
    <property type="entry name" value="PyrdxlP-dep_Trfase_small"/>
</dbReference>
<gene>
    <name evidence="7" type="ORF">RirG_009380</name>
</gene>
<feature type="region of interest" description="Disordered" evidence="5">
    <location>
        <begin position="108"/>
        <end position="129"/>
    </location>
</feature>
<evidence type="ECO:0000256" key="5">
    <source>
        <dbReference type="SAM" id="MobiDB-lite"/>
    </source>
</evidence>
<dbReference type="Proteomes" id="UP000022910">
    <property type="component" value="Unassembled WGS sequence"/>
</dbReference>
<proteinExistence type="inferred from homology"/>
<dbReference type="InterPro" id="IPR050087">
    <property type="entry name" value="AON_synthase_class-II"/>
</dbReference>
<keyword evidence="4" id="KW-0012">Acyltransferase</keyword>
<name>A0A015LH86_RHIIW</name>
<dbReference type="GO" id="GO:0030170">
    <property type="term" value="F:pyridoxal phosphate binding"/>
    <property type="evidence" value="ECO:0007669"/>
    <property type="project" value="InterPro"/>
</dbReference>
<evidence type="ECO:0000259" key="6">
    <source>
        <dbReference type="Pfam" id="PF00155"/>
    </source>
</evidence>
<evidence type="ECO:0000256" key="4">
    <source>
        <dbReference type="ARBA" id="ARBA00023315"/>
    </source>
</evidence>
<feature type="domain" description="Aminotransferase class I/classII large" evidence="6">
    <location>
        <begin position="5"/>
        <end position="88"/>
    </location>
</feature>
<dbReference type="Pfam" id="PF00155">
    <property type="entry name" value="Aminotran_1_2"/>
    <property type="match status" value="1"/>
</dbReference>
<comment type="similarity">
    <text evidence="2">Belongs to the class-II pyridoxal-phosphate-dependent aminotransferase family.</text>
</comment>
<dbReference type="InterPro" id="IPR015424">
    <property type="entry name" value="PyrdxlP-dep_Trfase"/>
</dbReference>
<dbReference type="Gene3D" id="3.90.1150.10">
    <property type="entry name" value="Aspartate Aminotransferase, domain 1"/>
    <property type="match status" value="1"/>
</dbReference>
<organism evidence="7 8">
    <name type="scientific">Rhizophagus irregularis (strain DAOM 197198w)</name>
    <name type="common">Glomus intraradices</name>
    <dbReference type="NCBI Taxonomy" id="1432141"/>
    <lineage>
        <taxon>Eukaryota</taxon>
        <taxon>Fungi</taxon>
        <taxon>Fungi incertae sedis</taxon>
        <taxon>Mucoromycota</taxon>
        <taxon>Glomeromycotina</taxon>
        <taxon>Glomeromycetes</taxon>
        <taxon>Glomerales</taxon>
        <taxon>Glomeraceae</taxon>
        <taxon>Rhizophagus</taxon>
    </lineage>
</organism>
<evidence type="ECO:0000256" key="3">
    <source>
        <dbReference type="ARBA" id="ARBA00022679"/>
    </source>
</evidence>
<comment type="cofactor">
    <cofactor evidence="1">
        <name>pyridoxal 5'-phosphate</name>
        <dbReference type="ChEBI" id="CHEBI:597326"/>
    </cofactor>
</comment>
<keyword evidence="8" id="KW-1185">Reference proteome</keyword>
<dbReference type="AlphaFoldDB" id="A0A015LH86"/>
<dbReference type="GO" id="GO:0003870">
    <property type="term" value="F:5-aminolevulinate synthase activity"/>
    <property type="evidence" value="ECO:0007669"/>
    <property type="project" value="TreeGrafter"/>
</dbReference>
<dbReference type="PANTHER" id="PTHR13693">
    <property type="entry name" value="CLASS II AMINOTRANSFERASE/8-AMINO-7-OXONONANOATE SYNTHASE"/>
    <property type="match status" value="1"/>
</dbReference>
<evidence type="ECO:0000313" key="7">
    <source>
        <dbReference type="EMBL" id="EXX79044.1"/>
    </source>
</evidence>
<accession>A0A015LH86</accession>
<dbReference type="PANTHER" id="PTHR13693:SF102">
    <property type="entry name" value="2-AMINO-3-KETOBUTYRATE COENZYME A LIGASE, MITOCHONDRIAL"/>
    <property type="match status" value="1"/>
</dbReference>
<reference evidence="7 8" key="1">
    <citation type="submission" date="2014-02" db="EMBL/GenBank/DDBJ databases">
        <title>Single nucleus genome sequencing reveals high similarity among nuclei of an endomycorrhizal fungus.</title>
        <authorList>
            <person name="Lin K."/>
            <person name="Geurts R."/>
            <person name="Zhang Z."/>
            <person name="Limpens E."/>
            <person name="Saunders D.G."/>
            <person name="Mu D."/>
            <person name="Pang E."/>
            <person name="Cao H."/>
            <person name="Cha H."/>
            <person name="Lin T."/>
            <person name="Zhou Q."/>
            <person name="Shang Y."/>
            <person name="Li Y."/>
            <person name="Ivanov S."/>
            <person name="Sharma T."/>
            <person name="Velzen R.V."/>
            <person name="Ruijter N.D."/>
            <person name="Aanen D.K."/>
            <person name="Win J."/>
            <person name="Kamoun S."/>
            <person name="Bisseling T."/>
            <person name="Huang S."/>
        </authorList>
    </citation>
    <scope>NUCLEOTIDE SEQUENCE [LARGE SCALE GENOMIC DNA]</scope>
    <source>
        <strain evidence="8">DAOM197198w</strain>
    </source>
</reference>
<dbReference type="GO" id="GO:0006783">
    <property type="term" value="P:heme biosynthetic process"/>
    <property type="evidence" value="ECO:0007669"/>
    <property type="project" value="TreeGrafter"/>
</dbReference>